<comment type="caution">
    <text evidence="16">The sequence shown here is derived from an EMBL/GenBank/DDBJ whole genome shotgun (WGS) entry which is preliminary data.</text>
</comment>
<dbReference type="PANTHER" id="PTHR18919:SF12">
    <property type="entry name" value="ACYLTRANSFERASE RV0859-RELATED"/>
    <property type="match status" value="1"/>
</dbReference>
<dbReference type="PROSITE" id="PS00737">
    <property type="entry name" value="THIOLASE_2"/>
    <property type="match status" value="1"/>
</dbReference>
<dbReference type="PROSITE" id="PS00099">
    <property type="entry name" value="THIOLASE_3"/>
    <property type="match status" value="1"/>
</dbReference>
<accession>A0AAE3U376</accession>
<dbReference type="Pfam" id="PF02803">
    <property type="entry name" value="Thiolase_C"/>
    <property type="match status" value="1"/>
</dbReference>
<dbReference type="SUPFAM" id="SSF53901">
    <property type="entry name" value="Thiolase-like"/>
    <property type="match status" value="2"/>
</dbReference>
<gene>
    <name evidence="16" type="primary">pcaF</name>
    <name evidence="16" type="ORF">MRS75_19950</name>
</gene>
<evidence type="ECO:0000259" key="15">
    <source>
        <dbReference type="Pfam" id="PF02803"/>
    </source>
</evidence>
<keyword evidence="6 13" id="KW-0808">Transferase</keyword>
<evidence type="ECO:0000256" key="7">
    <source>
        <dbReference type="ARBA" id="ARBA00022752"/>
    </source>
</evidence>
<evidence type="ECO:0000313" key="16">
    <source>
        <dbReference type="EMBL" id="MDI7924341.1"/>
    </source>
</evidence>
<comment type="pathway">
    <text evidence="1">Biopolymer metabolism; poly-(R)-3-hydroxybutanoate biosynthesis.</text>
</comment>
<evidence type="ECO:0000256" key="1">
    <source>
        <dbReference type="ARBA" id="ARBA00004683"/>
    </source>
</evidence>
<sequence length="402" mass="42106">MSEAYICDFTRTPIGRYGGALKDVRADDLAAHPLRVLKERNPGIDWEAVDDVILGCANQAGEDNRDVARMAVLLAGLPVSAPGTTINRLCGSGLDAVGMAARAIKTGDADLVIAGGVESMTRAPFVMGKAAEAFGRQAEIFDTTIGWRFVNPALKAQYGVDSMPETAENVAADFNISRDDQDLFAWRSQQRTKAAQDAGFFAREITPIDVVGKKGAVTTVSVDEHPRAETTLEQLAKLKTPFRKEGGSVTAGNASGVNDGAGALIMASEEAVKRYGLTPRARVVSVVAAGVPPRIMGIGPAPATKKLLVKTGLSLRDIDLIELNEAFASQALAVLRELGLSDDAEHVNPHGGAISLGHPLGMSGARLAMTAVSALEVRGGKRAIATMCIGVGQGIAALIERV</sequence>
<dbReference type="NCBIfam" id="TIGR02430">
    <property type="entry name" value="pcaF"/>
    <property type="match status" value="1"/>
</dbReference>
<dbReference type="InterPro" id="IPR020615">
    <property type="entry name" value="Thiolase_acyl_enz_int_AS"/>
</dbReference>
<dbReference type="PANTHER" id="PTHR18919">
    <property type="entry name" value="ACETYL-COA C-ACYLTRANSFERASE"/>
    <property type="match status" value="1"/>
</dbReference>
<dbReference type="PIRSF" id="PIRSF000429">
    <property type="entry name" value="Ac-CoA_Ac_transf"/>
    <property type="match status" value="1"/>
</dbReference>
<evidence type="ECO:0000256" key="3">
    <source>
        <dbReference type="ARBA" id="ARBA00010982"/>
    </source>
</evidence>
<dbReference type="FunFam" id="3.40.47.10:FF:000010">
    <property type="entry name" value="Acetyl-CoA acetyltransferase (Thiolase)"/>
    <property type="match status" value="1"/>
</dbReference>
<dbReference type="InterPro" id="IPR016039">
    <property type="entry name" value="Thiolase-like"/>
</dbReference>
<dbReference type="InterPro" id="IPR012793">
    <property type="entry name" value="PcaF"/>
</dbReference>
<dbReference type="CDD" id="cd00751">
    <property type="entry name" value="thiolase"/>
    <property type="match status" value="1"/>
</dbReference>
<proteinExistence type="inferred from homology"/>
<comment type="similarity">
    <text evidence="3 13">Belongs to the thiolase-like superfamily. Thiolase family.</text>
</comment>
<dbReference type="InterPro" id="IPR020616">
    <property type="entry name" value="Thiolase_N"/>
</dbReference>
<dbReference type="InterPro" id="IPR020613">
    <property type="entry name" value="Thiolase_CS"/>
</dbReference>
<evidence type="ECO:0000256" key="2">
    <source>
        <dbReference type="ARBA" id="ARBA00005211"/>
    </source>
</evidence>
<evidence type="ECO:0000256" key="10">
    <source>
        <dbReference type="ARBA" id="ARBA00048527"/>
    </source>
</evidence>
<comment type="catalytic activity">
    <reaction evidence="10">
        <text>succinyl-CoA + acetyl-CoA = 3-oxoadipyl-CoA + CoA</text>
        <dbReference type="Rhea" id="RHEA:19481"/>
        <dbReference type="ChEBI" id="CHEBI:57287"/>
        <dbReference type="ChEBI" id="CHEBI:57288"/>
        <dbReference type="ChEBI" id="CHEBI:57292"/>
        <dbReference type="ChEBI" id="CHEBI:57348"/>
        <dbReference type="EC" id="2.3.1.174"/>
    </reaction>
</comment>
<dbReference type="Proteomes" id="UP001161580">
    <property type="component" value="Unassembled WGS sequence"/>
</dbReference>
<feature type="active site" description="Proton acceptor" evidence="12">
    <location>
        <position position="388"/>
    </location>
</feature>
<name>A0AAE3U376_9HYPH</name>
<evidence type="ECO:0000256" key="5">
    <source>
        <dbReference type="ARBA" id="ARBA00012233"/>
    </source>
</evidence>
<organism evidence="16 17">
    <name type="scientific">Ferirhizobium litorale</name>
    <dbReference type="NCBI Taxonomy" id="2927786"/>
    <lineage>
        <taxon>Bacteria</taxon>
        <taxon>Pseudomonadati</taxon>
        <taxon>Pseudomonadota</taxon>
        <taxon>Alphaproteobacteria</taxon>
        <taxon>Hyphomicrobiales</taxon>
        <taxon>Rhizobiaceae</taxon>
        <taxon>Ferirhizobium</taxon>
    </lineage>
</organism>
<reference evidence="16" key="1">
    <citation type="submission" date="2022-03" db="EMBL/GenBank/DDBJ databases">
        <title>Fererhizobium litorale gen. nov., sp. nov., isolated from sandy sediments of the Sea of Japan seashore.</title>
        <authorList>
            <person name="Romanenko L."/>
            <person name="Kurilenko V."/>
            <person name="Otstavnykh N."/>
            <person name="Svetashev V."/>
            <person name="Tekutyeva L."/>
            <person name="Isaeva M."/>
            <person name="Mikhailov V."/>
        </authorList>
    </citation>
    <scope>NUCLEOTIDE SEQUENCE</scope>
    <source>
        <strain evidence="16">KMM 9576</strain>
    </source>
</reference>
<evidence type="ECO:0000256" key="8">
    <source>
        <dbReference type="ARBA" id="ARBA00023315"/>
    </source>
</evidence>
<evidence type="ECO:0000256" key="9">
    <source>
        <dbReference type="ARBA" id="ARBA00037924"/>
    </source>
</evidence>
<dbReference type="GO" id="GO:0033812">
    <property type="term" value="F:3-oxoadipyl-CoA thiolase activity"/>
    <property type="evidence" value="ECO:0007669"/>
    <property type="project" value="UniProtKB-EC"/>
</dbReference>
<comment type="pathway">
    <text evidence="9">Metabolic intermediate biosynthesis; (R)-mevalonate biosynthesis; (R)-mevalonate from acetyl-CoA: step 1/3.</text>
</comment>
<evidence type="ECO:0000259" key="14">
    <source>
        <dbReference type="Pfam" id="PF00108"/>
    </source>
</evidence>
<keyword evidence="7" id="KW-0583">PHB biosynthesis</keyword>
<evidence type="ECO:0000256" key="4">
    <source>
        <dbReference type="ARBA" id="ARBA00011881"/>
    </source>
</evidence>
<dbReference type="InterPro" id="IPR020610">
    <property type="entry name" value="Thiolase_AS"/>
</dbReference>
<dbReference type="InterPro" id="IPR020617">
    <property type="entry name" value="Thiolase_C"/>
</dbReference>
<feature type="domain" description="Thiolase C-terminal" evidence="15">
    <location>
        <begin position="278"/>
        <end position="401"/>
    </location>
</feature>
<evidence type="ECO:0000256" key="12">
    <source>
        <dbReference type="PIRSR" id="PIRSR000429-1"/>
    </source>
</evidence>
<evidence type="ECO:0000313" key="17">
    <source>
        <dbReference type="Proteomes" id="UP001161580"/>
    </source>
</evidence>
<comment type="pathway">
    <text evidence="2">Aromatic compound metabolism.</text>
</comment>
<dbReference type="RefSeq" id="WP_311787119.1">
    <property type="nucleotide sequence ID" value="NZ_JALDYY010000007.1"/>
</dbReference>
<comment type="subunit">
    <text evidence="4">Homotetramer.</text>
</comment>
<dbReference type="NCBIfam" id="NF006551">
    <property type="entry name" value="PRK09050.1"/>
    <property type="match status" value="1"/>
</dbReference>
<keyword evidence="8 13" id="KW-0012">Acyltransferase</keyword>
<feature type="domain" description="Thiolase N-terminal" evidence="14">
    <location>
        <begin position="5"/>
        <end position="270"/>
    </location>
</feature>
<protein>
    <recommendedName>
        <fullName evidence="5">3-oxoadipyl-CoA thiolase</fullName>
        <ecNumber evidence="5">2.3.1.174</ecNumber>
    </recommendedName>
    <alternativeName>
        <fullName evidence="11">Beta-ketothiolase</fullName>
    </alternativeName>
</protein>
<dbReference type="Pfam" id="PF00108">
    <property type="entry name" value="Thiolase_N"/>
    <property type="match status" value="1"/>
</dbReference>
<dbReference type="GO" id="GO:0019619">
    <property type="term" value="P:3,4-dihydroxybenzoate catabolic process"/>
    <property type="evidence" value="ECO:0007669"/>
    <property type="project" value="InterPro"/>
</dbReference>
<dbReference type="EMBL" id="JALDYZ010000014">
    <property type="protein sequence ID" value="MDI7924341.1"/>
    <property type="molecule type" value="Genomic_DNA"/>
</dbReference>
<dbReference type="GO" id="GO:0042619">
    <property type="term" value="P:poly-hydroxybutyrate biosynthetic process"/>
    <property type="evidence" value="ECO:0007669"/>
    <property type="project" value="UniProtKB-KW"/>
</dbReference>
<evidence type="ECO:0000256" key="13">
    <source>
        <dbReference type="RuleBase" id="RU003557"/>
    </source>
</evidence>
<dbReference type="InterPro" id="IPR002155">
    <property type="entry name" value="Thiolase"/>
</dbReference>
<dbReference type="EC" id="2.3.1.174" evidence="5"/>
<keyword evidence="17" id="KW-1185">Reference proteome</keyword>
<evidence type="ECO:0000256" key="11">
    <source>
        <dbReference type="ARBA" id="ARBA00080155"/>
    </source>
</evidence>
<feature type="active site" description="Acyl-thioester intermediate" evidence="12">
    <location>
        <position position="90"/>
    </location>
</feature>
<evidence type="ECO:0000256" key="6">
    <source>
        <dbReference type="ARBA" id="ARBA00022679"/>
    </source>
</evidence>
<dbReference type="NCBIfam" id="TIGR01930">
    <property type="entry name" value="AcCoA-C-Actrans"/>
    <property type="match status" value="1"/>
</dbReference>
<dbReference type="Gene3D" id="3.40.47.10">
    <property type="match status" value="1"/>
</dbReference>
<feature type="active site" description="Proton acceptor" evidence="12">
    <location>
        <position position="358"/>
    </location>
</feature>
<dbReference type="PROSITE" id="PS00098">
    <property type="entry name" value="THIOLASE_1"/>
    <property type="match status" value="1"/>
</dbReference>
<dbReference type="AlphaFoldDB" id="A0AAE3U376"/>